<reference evidence="1" key="1">
    <citation type="submission" date="2018-05" db="EMBL/GenBank/DDBJ databases">
        <title>Draft genome of Mucuna pruriens seed.</title>
        <authorList>
            <person name="Nnadi N.E."/>
            <person name="Vos R."/>
            <person name="Hasami M.H."/>
            <person name="Devisetty U.K."/>
            <person name="Aguiy J.C."/>
        </authorList>
    </citation>
    <scope>NUCLEOTIDE SEQUENCE [LARGE SCALE GENOMIC DNA]</scope>
    <source>
        <strain evidence="1">JCA_2017</strain>
    </source>
</reference>
<dbReference type="OrthoDB" id="1736143at2759"/>
<evidence type="ECO:0000313" key="2">
    <source>
        <dbReference type="Proteomes" id="UP000257109"/>
    </source>
</evidence>
<accession>A0A371I8T4</accession>
<comment type="caution">
    <text evidence="1">The sequence shown here is derived from an EMBL/GenBank/DDBJ whole genome shotgun (WGS) entry which is preliminary data.</text>
</comment>
<dbReference type="PANTHER" id="PTHR32108">
    <property type="entry name" value="DNA-DIRECTED RNA POLYMERASE SUBUNIT ALPHA"/>
    <property type="match status" value="1"/>
</dbReference>
<dbReference type="Proteomes" id="UP000257109">
    <property type="component" value="Unassembled WGS sequence"/>
</dbReference>
<evidence type="ECO:0000313" key="1">
    <source>
        <dbReference type="EMBL" id="RDY11457.1"/>
    </source>
</evidence>
<name>A0A371I8T4_MUCPR</name>
<gene>
    <name evidence="1" type="ORF">CR513_03862</name>
</gene>
<dbReference type="PANTHER" id="PTHR32108:SF9">
    <property type="entry name" value="REVERSE TRANSCRIPTASE RNASE H-LIKE DOMAIN-CONTAINING PROTEIN"/>
    <property type="match status" value="1"/>
</dbReference>
<proteinExistence type="predicted"/>
<evidence type="ECO:0008006" key="3">
    <source>
        <dbReference type="Google" id="ProtNLM"/>
    </source>
</evidence>
<organism evidence="1 2">
    <name type="scientific">Mucuna pruriens</name>
    <name type="common">Velvet bean</name>
    <name type="synonym">Dolichos pruriens</name>
    <dbReference type="NCBI Taxonomy" id="157652"/>
    <lineage>
        <taxon>Eukaryota</taxon>
        <taxon>Viridiplantae</taxon>
        <taxon>Streptophyta</taxon>
        <taxon>Embryophyta</taxon>
        <taxon>Tracheophyta</taxon>
        <taxon>Spermatophyta</taxon>
        <taxon>Magnoliopsida</taxon>
        <taxon>eudicotyledons</taxon>
        <taxon>Gunneridae</taxon>
        <taxon>Pentapetalae</taxon>
        <taxon>rosids</taxon>
        <taxon>fabids</taxon>
        <taxon>Fabales</taxon>
        <taxon>Fabaceae</taxon>
        <taxon>Papilionoideae</taxon>
        <taxon>50 kb inversion clade</taxon>
        <taxon>NPAAA clade</taxon>
        <taxon>indigoferoid/millettioid clade</taxon>
        <taxon>Phaseoleae</taxon>
        <taxon>Mucuna</taxon>
    </lineage>
</organism>
<dbReference type="EMBL" id="QJKJ01000636">
    <property type="protein sequence ID" value="RDY11457.1"/>
    <property type="molecule type" value="Genomic_DNA"/>
</dbReference>
<keyword evidence="2" id="KW-1185">Reference proteome</keyword>
<feature type="non-terminal residue" evidence="1">
    <location>
        <position position="1"/>
    </location>
</feature>
<protein>
    <recommendedName>
        <fullName evidence="3">G-patch domain-containing protein</fullName>
    </recommendedName>
</protein>
<sequence length="205" mass="22200">MLAKFGGIINNITASHHLSFSEEEVPNEGRNHNQPLHIAVKCGNYMIARTKGPSLNVMPKTTLDKLYCPSTILRNNLVVVRDFDSSKRELLAGPALDTCHGGNPFIATPEITFVANGKLISIMGEKEIMVSTPFPTDYIEEDEEALETPFQALEIVGATNVEMGSDDIKPSKATIMVAKVLIANGFEPSKGLGTRFDGIANPMAV</sequence>
<dbReference type="AlphaFoldDB" id="A0A371I8T4"/>